<dbReference type="RefSeq" id="WP_126200512.1">
    <property type="nucleotide sequence ID" value="NZ_PELP01000222.1"/>
</dbReference>
<dbReference type="AlphaFoldDB" id="A0A430R8B9"/>
<dbReference type="Proteomes" id="UP000286734">
    <property type="component" value="Unassembled WGS sequence"/>
</dbReference>
<name>A0A430R8B9_THESC</name>
<reference evidence="2 3" key="1">
    <citation type="journal article" date="2019" name="Extremophiles">
        <title>Biogeography of thermophiles and predominance of Thermus scotoductus in domestic water heaters.</title>
        <authorList>
            <person name="Wilpiszeski R.L."/>
            <person name="Zhang Z."/>
            <person name="House C.H."/>
        </authorList>
    </citation>
    <scope>NUCLEOTIDE SEQUENCE [LARGE SCALE GENOMIC DNA]</scope>
    <source>
        <strain evidence="2 3">34_S34</strain>
    </source>
</reference>
<comment type="caution">
    <text evidence="2">The sequence shown here is derived from an EMBL/GenBank/DDBJ whole genome shotgun (WGS) entry which is preliminary data.</text>
</comment>
<evidence type="ECO:0000256" key="1">
    <source>
        <dbReference type="SAM" id="SignalP"/>
    </source>
</evidence>
<evidence type="ECO:0000313" key="2">
    <source>
        <dbReference type="EMBL" id="RTH03682.1"/>
    </source>
</evidence>
<accession>A0A430R8B9</accession>
<feature type="chain" id="PRO_5019413594" evidence="1">
    <location>
        <begin position="22"/>
        <end position="410"/>
    </location>
</feature>
<protein>
    <submittedName>
        <fullName evidence="2">Uncharacterized protein</fullName>
    </submittedName>
</protein>
<gene>
    <name evidence="2" type="ORF">CSW47_08290</name>
</gene>
<proteinExistence type="predicted"/>
<sequence length="410" mass="46512">MRFLALGAVFLSLALAQTCQVQMTPPDYKELPVYMPQLSLQVSPSTLTQRGSFTVSASTTNPSATAWVRVRWNGGQLALKDVNWGTPGYSPLLQGPNGSQWVQGCPSVSTSTRELDDRDNGKHTFYAEALVYWREQYANFYCKTQRWDPSQNAWVPYEYYAYYQVYPSYTAPSYCTEQPNTRYWQVQSQVVSTSQTAYAYISWEQRAGTSYDAVLQELANRIMEDHKRATASMVAYAYAKEINDPVKSALAKAAQGYFYDCNWLGICNRADPAGEIKILTDVPSILSGLLYTGRLCGGFITFCFGGQNSRGADIGPKVEIKTFLMVKGWRHDYLLLDRLIPRKYYDPSDREYPGVPEEERNQVLQSCRLYKDTQEGRRCLALVETPTGIVPTLKSLLMIDPMFQRGRQYP</sequence>
<keyword evidence="1" id="KW-0732">Signal</keyword>
<evidence type="ECO:0000313" key="3">
    <source>
        <dbReference type="Proteomes" id="UP000286734"/>
    </source>
</evidence>
<feature type="signal peptide" evidence="1">
    <location>
        <begin position="1"/>
        <end position="21"/>
    </location>
</feature>
<organism evidence="2 3">
    <name type="scientific">Thermus scotoductus</name>
    <dbReference type="NCBI Taxonomy" id="37636"/>
    <lineage>
        <taxon>Bacteria</taxon>
        <taxon>Thermotogati</taxon>
        <taxon>Deinococcota</taxon>
        <taxon>Deinococci</taxon>
        <taxon>Thermales</taxon>
        <taxon>Thermaceae</taxon>
        <taxon>Thermus</taxon>
    </lineage>
</organism>
<dbReference type="EMBL" id="PELP01000222">
    <property type="protein sequence ID" value="RTH03682.1"/>
    <property type="molecule type" value="Genomic_DNA"/>
</dbReference>